<keyword evidence="5" id="KW-0378">Hydrolase</keyword>
<evidence type="ECO:0000256" key="3">
    <source>
        <dbReference type="ARBA" id="ARBA00022722"/>
    </source>
</evidence>
<accession>Q2W175</accession>
<dbReference type="STRING" id="342108.amb3596"/>
<evidence type="ECO:0000313" key="6">
    <source>
        <dbReference type="EMBL" id="BAE52400.1"/>
    </source>
</evidence>
<organism evidence="6 7">
    <name type="scientific">Paramagnetospirillum magneticum (strain ATCC 700264 / AMB-1)</name>
    <name type="common">Magnetospirillum magneticum</name>
    <dbReference type="NCBI Taxonomy" id="342108"/>
    <lineage>
        <taxon>Bacteria</taxon>
        <taxon>Pseudomonadati</taxon>
        <taxon>Pseudomonadota</taxon>
        <taxon>Alphaproteobacteria</taxon>
        <taxon>Rhodospirillales</taxon>
        <taxon>Magnetospirillaceae</taxon>
        <taxon>Paramagnetospirillum</taxon>
    </lineage>
</organism>
<evidence type="ECO:0000256" key="4">
    <source>
        <dbReference type="ARBA" id="ARBA00022741"/>
    </source>
</evidence>
<name>Q2W175_PARM1</name>
<protein>
    <submittedName>
        <fullName evidence="6">Uncharacterized conserved protein</fullName>
    </submittedName>
</protein>
<keyword evidence="4" id="KW-0547">Nucleotide-binding</keyword>
<reference evidence="6 7" key="1">
    <citation type="journal article" date="2005" name="DNA Res.">
        <title>Complete genome sequence of the facultative anaerobic magnetotactic bacterium Magnetospirillum sp. strain AMB-1.</title>
        <authorList>
            <person name="Matsunaga T."/>
            <person name="Okamura Y."/>
            <person name="Fukuda Y."/>
            <person name="Wahyudi A.T."/>
            <person name="Murase Y."/>
            <person name="Takeyama H."/>
        </authorList>
    </citation>
    <scope>NUCLEOTIDE SEQUENCE [LARGE SCALE GENOMIC DNA]</scope>
    <source>
        <strain evidence="7">ATCC 700264 / AMB-1</strain>
    </source>
</reference>
<dbReference type="Pfam" id="PF01934">
    <property type="entry name" value="HepT-like"/>
    <property type="match status" value="1"/>
</dbReference>
<dbReference type="GO" id="GO:0110001">
    <property type="term" value="C:toxin-antitoxin complex"/>
    <property type="evidence" value="ECO:0007669"/>
    <property type="project" value="InterPro"/>
</dbReference>
<dbReference type="Proteomes" id="UP000007058">
    <property type="component" value="Chromosome"/>
</dbReference>
<keyword evidence="3" id="KW-0540">Nuclease</keyword>
<evidence type="ECO:0000313" key="7">
    <source>
        <dbReference type="Proteomes" id="UP000007058"/>
    </source>
</evidence>
<keyword evidence="2" id="KW-1277">Toxin-antitoxin system</keyword>
<gene>
    <name evidence="6" type="ordered locus">amb3596</name>
</gene>
<dbReference type="PANTHER" id="PTHR34139:SF1">
    <property type="entry name" value="RNASE MJ1380-RELATED"/>
    <property type="match status" value="1"/>
</dbReference>
<evidence type="ECO:0000256" key="1">
    <source>
        <dbReference type="ARBA" id="ARBA00022553"/>
    </source>
</evidence>
<dbReference type="GO" id="GO:0004540">
    <property type="term" value="F:RNA nuclease activity"/>
    <property type="evidence" value="ECO:0007669"/>
    <property type="project" value="InterPro"/>
</dbReference>
<sequence>MERALQRAKDILDSISEIEGFLSGLEEGAFVADRKSVLAVTHLIMIIGEAAKHLAPGIEDRCPDIPWRDVRSMRDRIVHEYGTINPRLVWRIATNDLAPLRAALLKERDFLTSC</sequence>
<keyword evidence="1" id="KW-0597">Phosphoprotein</keyword>
<dbReference type="AlphaFoldDB" id="Q2W175"/>
<evidence type="ECO:0000256" key="5">
    <source>
        <dbReference type="ARBA" id="ARBA00022801"/>
    </source>
</evidence>
<dbReference type="GO" id="GO:0000166">
    <property type="term" value="F:nucleotide binding"/>
    <property type="evidence" value="ECO:0007669"/>
    <property type="project" value="UniProtKB-KW"/>
</dbReference>
<dbReference type="HOGENOM" id="CLU_142825_3_3_5"/>
<dbReference type="InterPro" id="IPR051813">
    <property type="entry name" value="HepT_RNase_toxin"/>
</dbReference>
<proteinExistence type="predicted"/>
<dbReference type="PANTHER" id="PTHR34139">
    <property type="entry name" value="UPF0331 PROTEIN MJ0127"/>
    <property type="match status" value="1"/>
</dbReference>
<dbReference type="InterPro" id="IPR008201">
    <property type="entry name" value="HepT-like"/>
</dbReference>
<dbReference type="EMBL" id="AP007255">
    <property type="protein sequence ID" value="BAE52400.1"/>
    <property type="molecule type" value="Genomic_DNA"/>
</dbReference>
<dbReference type="KEGG" id="mag:amb3596"/>
<dbReference type="GO" id="GO:0016787">
    <property type="term" value="F:hydrolase activity"/>
    <property type="evidence" value="ECO:0007669"/>
    <property type="project" value="UniProtKB-KW"/>
</dbReference>
<keyword evidence="7" id="KW-1185">Reference proteome</keyword>
<evidence type="ECO:0000256" key="2">
    <source>
        <dbReference type="ARBA" id="ARBA00022649"/>
    </source>
</evidence>